<dbReference type="GO" id="GO:0016020">
    <property type="term" value="C:membrane"/>
    <property type="evidence" value="ECO:0007669"/>
    <property type="project" value="InterPro"/>
</dbReference>
<evidence type="ECO:0000256" key="1">
    <source>
        <dbReference type="SAM" id="Phobius"/>
    </source>
</evidence>
<keyword evidence="1" id="KW-0812">Transmembrane</keyword>
<dbReference type="EMBL" id="PJMU01000002">
    <property type="protein sequence ID" value="PKV66398.1"/>
    <property type="molecule type" value="Genomic_DNA"/>
</dbReference>
<dbReference type="PANTHER" id="PTHR22911:SF79">
    <property type="entry name" value="MOBA-LIKE NTP TRANSFERASE DOMAIN-CONTAINING PROTEIN"/>
    <property type="match status" value="1"/>
</dbReference>
<feature type="transmembrane region" description="Helical" evidence="1">
    <location>
        <begin position="214"/>
        <end position="230"/>
    </location>
</feature>
<feature type="domain" description="EamA" evidence="2">
    <location>
        <begin position="145"/>
        <end position="286"/>
    </location>
</feature>
<dbReference type="Pfam" id="PF00892">
    <property type="entry name" value="EamA"/>
    <property type="match status" value="2"/>
</dbReference>
<name>A0A2N3UAK8_9BACT</name>
<feature type="transmembrane region" description="Helical" evidence="1">
    <location>
        <begin position="143"/>
        <end position="164"/>
    </location>
</feature>
<feature type="transmembrane region" description="Helical" evidence="1">
    <location>
        <begin position="87"/>
        <end position="106"/>
    </location>
</feature>
<dbReference type="RefSeq" id="WP_101443786.1">
    <property type="nucleotide sequence ID" value="NZ_PJMU01000002.1"/>
</dbReference>
<dbReference type="PANTHER" id="PTHR22911">
    <property type="entry name" value="ACYL-MALONYL CONDENSING ENZYME-RELATED"/>
    <property type="match status" value="1"/>
</dbReference>
<feature type="transmembrane region" description="Helical" evidence="1">
    <location>
        <begin position="7"/>
        <end position="28"/>
    </location>
</feature>
<feature type="transmembrane region" description="Helical" evidence="1">
    <location>
        <begin position="63"/>
        <end position="81"/>
    </location>
</feature>
<accession>A0A2N3UAK8</accession>
<feature type="transmembrane region" description="Helical" evidence="1">
    <location>
        <begin position="269"/>
        <end position="290"/>
    </location>
</feature>
<keyword evidence="1" id="KW-0472">Membrane</keyword>
<proteinExistence type="predicted"/>
<comment type="caution">
    <text evidence="3">The sequence shown here is derived from an EMBL/GenBank/DDBJ whole genome shotgun (WGS) entry which is preliminary data.</text>
</comment>
<keyword evidence="1" id="KW-1133">Transmembrane helix</keyword>
<feature type="transmembrane region" description="Helical" evidence="1">
    <location>
        <begin position="34"/>
        <end position="51"/>
    </location>
</feature>
<feature type="transmembrane region" description="Helical" evidence="1">
    <location>
        <begin position="242"/>
        <end position="263"/>
    </location>
</feature>
<feature type="domain" description="EamA" evidence="2">
    <location>
        <begin position="14"/>
        <end position="135"/>
    </location>
</feature>
<dbReference type="Proteomes" id="UP000233782">
    <property type="component" value="Unassembled WGS sequence"/>
</dbReference>
<feature type="transmembrane region" description="Helical" evidence="1">
    <location>
        <begin position="176"/>
        <end position="194"/>
    </location>
</feature>
<evidence type="ECO:0000313" key="4">
    <source>
        <dbReference type="Proteomes" id="UP000233782"/>
    </source>
</evidence>
<reference evidence="3 4" key="1">
    <citation type="submission" date="2017-12" db="EMBL/GenBank/DDBJ databases">
        <title>Genomic Encyclopedia of Type Strains, Phase III (KMG-III): the genomes of soil and plant-associated and newly described type strains.</title>
        <authorList>
            <person name="Whitman W."/>
        </authorList>
    </citation>
    <scope>NUCLEOTIDE SEQUENCE [LARGE SCALE GENOMIC DNA]</scope>
    <source>
        <strain evidence="3 4">LP43</strain>
    </source>
</reference>
<evidence type="ECO:0000313" key="3">
    <source>
        <dbReference type="EMBL" id="PKV66398.1"/>
    </source>
</evidence>
<sequence>MPRLKDFIELHFIVLLWGFTAILGKLITIPAVELVFLRTLIAALALGAIIYRRKTPFWLGRNNMFIIMGVGLMISAHWILFFASARISSVSLCLVGMATCSLWTALLEPAFTSKKLKVHEILLGLLILLGLYIIFQAETEFDNMLGIGMAVGSALLGAIFTIINARLAKKHPSTTITAYEMAGACLGTALFFPVYADLFTETGSLSFAMNGMDWVYLLVLSLVCTVYAYTASVRLMQKISAYTMNLTVNMEPIYGILLAWLIFNENEQMTSNFYIGALVILISVFIHPVLDTYSERRKKLKQTFPEQVVAGKE</sequence>
<gene>
    <name evidence="3" type="ORF">BD749_1524</name>
</gene>
<evidence type="ECO:0000259" key="2">
    <source>
        <dbReference type="Pfam" id="PF00892"/>
    </source>
</evidence>
<dbReference type="InterPro" id="IPR037185">
    <property type="entry name" value="EmrE-like"/>
</dbReference>
<dbReference type="AlphaFoldDB" id="A0A2N3UAK8"/>
<dbReference type="OrthoDB" id="9150437at2"/>
<feature type="transmembrane region" description="Helical" evidence="1">
    <location>
        <begin position="118"/>
        <end position="137"/>
    </location>
</feature>
<dbReference type="InterPro" id="IPR000620">
    <property type="entry name" value="EamA_dom"/>
</dbReference>
<keyword evidence="4" id="KW-1185">Reference proteome</keyword>
<protein>
    <submittedName>
        <fullName evidence="3">Drug/metabolite transporter (DMT)-like permease</fullName>
    </submittedName>
</protein>
<organism evidence="3 4">
    <name type="scientific">Pontibacter ramchanderi</name>
    <dbReference type="NCBI Taxonomy" id="1179743"/>
    <lineage>
        <taxon>Bacteria</taxon>
        <taxon>Pseudomonadati</taxon>
        <taxon>Bacteroidota</taxon>
        <taxon>Cytophagia</taxon>
        <taxon>Cytophagales</taxon>
        <taxon>Hymenobacteraceae</taxon>
        <taxon>Pontibacter</taxon>
    </lineage>
</organism>
<dbReference type="SUPFAM" id="SSF103481">
    <property type="entry name" value="Multidrug resistance efflux transporter EmrE"/>
    <property type="match status" value="2"/>
</dbReference>